<evidence type="ECO:0000313" key="1">
    <source>
        <dbReference type="EMBL" id="MDI3349724.1"/>
    </source>
</evidence>
<accession>A0AA43QXF6</accession>
<gene>
    <name evidence="1" type="ORF">DCBHLPFO_00773</name>
</gene>
<dbReference type="AlphaFoldDB" id="A0AA43QXF6"/>
<sequence length="116" mass="12065">MSAGPFLLSKYETDEGTILPIRIQPETLTVADNAEPAGGADGPFVKVSGSKRAYGVHPRKLTLSRSVGSADYGSAKAYARIVMLTSAAFTAAVIGSTVAYAGVDWIIASKTAESIR</sequence>
<comment type="caution">
    <text evidence="1">The sequence shown here is derived from an EMBL/GenBank/DDBJ whole genome shotgun (WGS) entry which is preliminary data.</text>
</comment>
<evidence type="ECO:0000313" key="2">
    <source>
        <dbReference type="Proteomes" id="UP001162175"/>
    </source>
</evidence>
<name>A0AA43QXF6_MYCAR</name>
<organism evidence="1 2">
    <name type="scientific">Mycoplasmopsis arginini</name>
    <name type="common">Mycoplasma arginini</name>
    <dbReference type="NCBI Taxonomy" id="2094"/>
    <lineage>
        <taxon>Bacteria</taxon>
        <taxon>Bacillati</taxon>
        <taxon>Mycoplasmatota</taxon>
        <taxon>Mycoplasmoidales</taxon>
        <taxon>Metamycoplasmataceae</taxon>
        <taxon>Mycoplasmopsis</taxon>
    </lineage>
</organism>
<protein>
    <submittedName>
        <fullName evidence="1">Uncharacterized protein</fullName>
    </submittedName>
</protein>
<proteinExistence type="predicted"/>
<dbReference type="EMBL" id="JAPFAR010000104">
    <property type="protein sequence ID" value="MDI3349724.1"/>
    <property type="molecule type" value="Genomic_DNA"/>
</dbReference>
<reference evidence="1" key="1">
    <citation type="submission" date="2022-11" db="EMBL/GenBank/DDBJ databases">
        <title>Draft genome of Mycoplasma arginini isolated from fly.</title>
        <authorList>
            <person name="Severgnini M."/>
            <person name="Gioia G."/>
            <person name="Cremonesi P."/>
            <person name="Moroni P."/>
            <person name="Addis M.F."/>
            <person name="Castiglioni B."/>
        </authorList>
    </citation>
    <scope>NUCLEOTIDE SEQUENCE</scope>
    <source>
        <strain evidence="1">QMP CG1-1632</strain>
    </source>
</reference>
<dbReference type="Proteomes" id="UP001162175">
    <property type="component" value="Unassembled WGS sequence"/>
</dbReference>